<evidence type="ECO:0000313" key="9">
    <source>
        <dbReference type="Proteomes" id="UP000245771"/>
    </source>
</evidence>
<dbReference type="OrthoDB" id="406634at2759"/>
<dbReference type="PANTHER" id="PTHR10696:SF25">
    <property type="entry name" value="OXIDOREDUCTASE AIM17-RELATED"/>
    <property type="match status" value="1"/>
</dbReference>
<gene>
    <name evidence="8" type="ORF">FA14DRAFT_51069</name>
</gene>
<dbReference type="RefSeq" id="XP_025356327.1">
    <property type="nucleotide sequence ID" value="XM_025502442.1"/>
</dbReference>
<feature type="domain" description="TauD/TfdA-like" evidence="7">
    <location>
        <begin position="27"/>
        <end position="294"/>
    </location>
</feature>
<evidence type="ECO:0000256" key="2">
    <source>
        <dbReference type="ARBA" id="ARBA00008654"/>
    </source>
</evidence>
<dbReference type="InterPro" id="IPR003819">
    <property type="entry name" value="TauD/TfdA-like"/>
</dbReference>
<dbReference type="SUPFAM" id="SSF51197">
    <property type="entry name" value="Clavaminate synthase-like"/>
    <property type="match status" value="1"/>
</dbReference>
<evidence type="ECO:0000313" key="8">
    <source>
        <dbReference type="EMBL" id="PWN36025.1"/>
    </source>
</evidence>
<dbReference type="GO" id="GO:0005739">
    <property type="term" value="C:mitochondrion"/>
    <property type="evidence" value="ECO:0007669"/>
    <property type="project" value="TreeGrafter"/>
</dbReference>
<protein>
    <submittedName>
        <fullName evidence="8">Clavaminate synthase-like protein</fullName>
    </submittedName>
</protein>
<comment type="cofactor">
    <cofactor evidence="1">
        <name>Fe(2+)</name>
        <dbReference type="ChEBI" id="CHEBI:29033"/>
    </cofactor>
</comment>
<keyword evidence="3" id="KW-0479">Metal-binding</keyword>
<dbReference type="Gene3D" id="3.60.130.10">
    <property type="entry name" value="Clavaminate synthase-like"/>
    <property type="match status" value="1"/>
</dbReference>
<organism evidence="8 9">
    <name type="scientific">Meira miltonrushii</name>
    <dbReference type="NCBI Taxonomy" id="1280837"/>
    <lineage>
        <taxon>Eukaryota</taxon>
        <taxon>Fungi</taxon>
        <taxon>Dikarya</taxon>
        <taxon>Basidiomycota</taxon>
        <taxon>Ustilaginomycotina</taxon>
        <taxon>Exobasidiomycetes</taxon>
        <taxon>Exobasidiales</taxon>
        <taxon>Brachybasidiaceae</taxon>
        <taxon>Meira</taxon>
    </lineage>
</organism>
<evidence type="ECO:0000259" key="7">
    <source>
        <dbReference type="Pfam" id="PF02668"/>
    </source>
</evidence>
<keyword evidence="4" id="KW-0223">Dioxygenase</keyword>
<dbReference type="GO" id="GO:0045329">
    <property type="term" value="P:carnitine biosynthetic process"/>
    <property type="evidence" value="ECO:0007669"/>
    <property type="project" value="TreeGrafter"/>
</dbReference>
<dbReference type="AlphaFoldDB" id="A0A316VKI7"/>
<accession>A0A316VKI7</accession>
<evidence type="ECO:0000256" key="3">
    <source>
        <dbReference type="ARBA" id="ARBA00022723"/>
    </source>
</evidence>
<keyword evidence="6" id="KW-0408">Iron</keyword>
<dbReference type="InterPro" id="IPR050411">
    <property type="entry name" value="AlphaKG_dependent_hydroxylases"/>
</dbReference>
<dbReference type="InterPro" id="IPR042098">
    <property type="entry name" value="TauD-like_sf"/>
</dbReference>
<keyword evidence="9" id="KW-1185">Reference proteome</keyword>
<dbReference type="STRING" id="1280837.A0A316VKI7"/>
<dbReference type="Proteomes" id="UP000245771">
    <property type="component" value="Unassembled WGS sequence"/>
</dbReference>
<comment type="similarity">
    <text evidence="2">Belongs to the gamma-BBH/TMLD family.</text>
</comment>
<proteinExistence type="inferred from homology"/>
<dbReference type="PANTHER" id="PTHR10696">
    <property type="entry name" value="GAMMA-BUTYROBETAINE HYDROXYLASE-RELATED"/>
    <property type="match status" value="1"/>
</dbReference>
<name>A0A316VKI7_9BASI</name>
<evidence type="ECO:0000256" key="6">
    <source>
        <dbReference type="ARBA" id="ARBA00023004"/>
    </source>
</evidence>
<dbReference type="GeneID" id="37024223"/>
<reference evidence="8 9" key="1">
    <citation type="journal article" date="2018" name="Mol. Biol. Evol.">
        <title>Broad Genomic Sampling Reveals a Smut Pathogenic Ancestry of the Fungal Clade Ustilaginomycotina.</title>
        <authorList>
            <person name="Kijpornyongpan T."/>
            <person name="Mondo S.J."/>
            <person name="Barry K."/>
            <person name="Sandor L."/>
            <person name="Lee J."/>
            <person name="Lipzen A."/>
            <person name="Pangilinan J."/>
            <person name="LaButti K."/>
            <person name="Hainaut M."/>
            <person name="Henrissat B."/>
            <person name="Grigoriev I.V."/>
            <person name="Spatafora J.W."/>
            <person name="Aime M.C."/>
        </authorList>
    </citation>
    <scope>NUCLEOTIDE SEQUENCE [LARGE SCALE GENOMIC DNA]</scope>
    <source>
        <strain evidence="8 9">MCA 3882</strain>
    </source>
</reference>
<sequence>MNWSSLLPVANETSSSTALSPSETARFALVDGLMRDGLAFVTGVPTDKTGDSILASDENSPNLARLAEMLGEIRHTFYGSLWNVRSLGSSSRNIAYTNLDLGLHMDLCYFQNPPRFQFLHMLRNRVQGGQSIFVDAFAVAEEMWKSHREAWKVLTEVPVCFEYQNDSRHYRYTHPTFEVARESSGHAGPNGSDGMPRLTAINYSPPFQGNLPLRWPSDGVMVDASPATRKAFYESLKIFADLTHDARFRYERMLQEGECVVFDNRRVLHSRRGFEWDEKAEGGDDVKRWLKGCYVDGDAIWSTYRTLLAKSRGGSLLNV</sequence>
<keyword evidence="5" id="KW-0560">Oxidoreductase</keyword>
<dbReference type="EMBL" id="KZ819603">
    <property type="protein sequence ID" value="PWN36025.1"/>
    <property type="molecule type" value="Genomic_DNA"/>
</dbReference>
<dbReference type="GO" id="GO:0046872">
    <property type="term" value="F:metal ion binding"/>
    <property type="evidence" value="ECO:0007669"/>
    <property type="project" value="UniProtKB-KW"/>
</dbReference>
<evidence type="ECO:0000256" key="5">
    <source>
        <dbReference type="ARBA" id="ARBA00023002"/>
    </source>
</evidence>
<evidence type="ECO:0000256" key="4">
    <source>
        <dbReference type="ARBA" id="ARBA00022964"/>
    </source>
</evidence>
<dbReference type="InParanoid" id="A0A316VKI7"/>
<evidence type="ECO:0000256" key="1">
    <source>
        <dbReference type="ARBA" id="ARBA00001954"/>
    </source>
</evidence>
<dbReference type="GO" id="GO:0051213">
    <property type="term" value="F:dioxygenase activity"/>
    <property type="evidence" value="ECO:0007669"/>
    <property type="project" value="UniProtKB-KW"/>
</dbReference>
<dbReference type="Pfam" id="PF02668">
    <property type="entry name" value="TauD"/>
    <property type="match status" value="1"/>
</dbReference>